<proteinExistence type="predicted"/>
<evidence type="ECO:0000256" key="2">
    <source>
        <dbReference type="SAM" id="Phobius"/>
    </source>
</evidence>
<keyword evidence="2" id="KW-0812">Transmembrane</keyword>
<dbReference type="RefSeq" id="WP_311669400.1">
    <property type="nucleotide sequence ID" value="NZ_JAVREO010000016.1"/>
</dbReference>
<keyword evidence="2" id="KW-0472">Membrane</keyword>
<organism evidence="3 4">
    <name type="scientific">Streptomyces chisholmiae</name>
    <dbReference type="NCBI Taxonomy" id="3075540"/>
    <lineage>
        <taxon>Bacteria</taxon>
        <taxon>Bacillati</taxon>
        <taxon>Actinomycetota</taxon>
        <taxon>Actinomycetes</taxon>
        <taxon>Kitasatosporales</taxon>
        <taxon>Streptomycetaceae</taxon>
        <taxon>Streptomyces</taxon>
    </lineage>
</organism>
<sequence>MTTDQQPDPSRLSGVEPPATPPPPSLPAGGRGTPLPGSVPAWPAGAPAPGPWAGYGAPLPWPPPPVPLRQRNGTGVAALVLGVLGASVCWTYFLSPLGLALGALAVAFGLIGSGRAKRGAASNRPVALGGLWTGAGAALVGAVLTTLLLVDVLRVTEVDSAAGSDYLAEPGDEVVFADGLVVTLARPRPGGTAHEVLLTVTVDNRTDGFVTLDDELRALDDGEMLPRDYVARVPGAAGEVAPGEVAEVEYRVSLDPGMTALAVDYRPADAYAWGYWFVFLPAERESERPPAEPDDEGPPGTSLDV</sequence>
<name>A0ABU2JWH1_9ACTN</name>
<feature type="transmembrane region" description="Helical" evidence="2">
    <location>
        <begin position="75"/>
        <end position="93"/>
    </location>
</feature>
<feature type="region of interest" description="Disordered" evidence="1">
    <location>
        <begin position="285"/>
        <end position="305"/>
    </location>
</feature>
<dbReference type="EMBL" id="JAVREO010000016">
    <property type="protein sequence ID" value="MDT0269312.1"/>
    <property type="molecule type" value="Genomic_DNA"/>
</dbReference>
<reference evidence="4" key="1">
    <citation type="submission" date="2023-07" db="EMBL/GenBank/DDBJ databases">
        <title>30 novel species of actinomycetes from the DSMZ collection.</title>
        <authorList>
            <person name="Nouioui I."/>
        </authorList>
    </citation>
    <scope>NUCLEOTIDE SEQUENCE [LARGE SCALE GENOMIC DNA]</scope>
    <source>
        <strain evidence="4">DSM 44915</strain>
    </source>
</reference>
<feature type="transmembrane region" description="Helical" evidence="2">
    <location>
        <begin position="128"/>
        <end position="150"/>
    </location>
</feature>
<evidence type="ECO:0000313" key="3">
    <source>
        <dbReference type="EMBL" id="MDT0269312.1"/>
    </source>
</evidence>
<feature type="region of interest" description="Disordered" evidence="1">
    <location>
        <begin position="1"/>
        <end position="43"/>
    </location>
</feature>
<dbReference type="Proteomes" id="UP001183410">
    <property type="component" value="Unassembled WGS sequence"/>
</dbReference>
<keyword evidence="4" id="KW-1185">Reference proteome</keyword>
<evidence type="ECO:0000313" key="4">
    <source>
        <dbReference type="Proteomes" id="UP001183410"/>
    </source>
</evidence>
<gene>
    <name evidence="3" type="ORF">RM844_23790</name>
</gene>
<protein>
    <submittedName>
        <fullName evidence="3">DUF4190 domain-containing protein</fullName>
    </submittedName>
</protein>
<keyword evidence="2" id="KW-1133">Transmembrane helix</keyword>
<comment type="caution">
    <text evidence="3">The sequence shown here is derived from an EMBL/GenBank/DDBJ whole genome shotgun (WGS) entry which is preliminary data.</text>
</comment>
<evidence type="ECO:0000256" key="1">
    <source>
        <dbReference type="SAM" id="MobiDB-lite"/>
    </source>
</evidence>
<accession>A0ABU2JWH1</accession>
<feature type="transmembrane region" description="Helical" evidence="2">
    <location>
        <begin position="99"/>
        <end position="116"/>
    </location>
</feature>